<dbReference type="Gene3D" id="1.20.120.450">
    <property type="entry name" value="dinb family like domain"/>
    <property type="match status" value="2"/>
</dbReference>
<dbReference type="Pfam" id="PF11716">
    <property type="entry name" value="MDMPI_N"/>
    <property type="match status" value="1"/>
</dbReference>
<evidence type="ECO:0000259" key="1">
    <source>
        <dbReference type="Pfam" id="PF11716"/>
    </source>
</evidence>
<dbReference type="InterPro" id="IPR024344">
    <property type="entry name" value="MDMPI_metal-binding"/>
</dbReference>
<organism evidence="2 3">
    <name type="scientific">Plantactinospora mayteni</name>
    <dbReference type="NCBI Taxonomy" id="566021"/>
    <lineage>
        <taxon>Bacteria</taxon>
        <taxon>Bacillati</taxon>
        <taxon>Actinomycetota</taxon>
        <taxon>Actinomycetes</taxon>
        <taxon>Micromonosporales</taxon>
        <taxon>Micromonosporaceae</taxon>
        <taxon>Plantactinospora</taxon>
    </lineage>
</organism>
<dbReference type="SUPFAM" id="SSF109854">
    <property type="entry name" value="DinB/YfiT-like putative metalloenzymes"/>
    <property type="match status" value="1"/>
</dbReference>
<dbReference type="NCBIfam" id="TIGR03083">
    <property type="entry name" value="maleylpyruvate isomerase family mycothiol-dependent enzyme"/>
    <property type="match status" value="1"/>
</dbReference>
<reference evidence="2 3" key="1">
    <citation type="submission" date="2021-01" db="EMBL/GenBank/DDBJ databases">
        <title>Whole genome shotgun sequence of Plantactinospora mayteni NBRC 109088.</title>
        <authorList>
            <person name="Komaki H."/>
            <person name="Tamura T."/>
        </authorList>
    </citation>
    <scope>NUCLEOTIDE SEQUENCE [LARGE SCALE GENOMIC DNA]</scope>
    <source>
        <strain evidence="2 3">NBRC 109088</strain>
    </source>
</reference>
<accession>A0ABQ4EZG4</accession>
<feature type="domain" description="Mycothiol-dependent maleylpyruvate isomerase metal-binding" evidence="1">
    <location>
        <begin position="9"/>
        <end position="123"/>
    </location>
</feature>
<dbReference type="InterPro" id="IPR017520">
    <property type="entry name" value="CHP03086"/>
</dbReference>
<dbReference type="InterPro" id="IPR017517">
    <property type="entry name" value="Maleyloyr_isom"/>
</dbReference>
<comment type="caution">
    <text evidence="2">The sequence shown here is derived from an EMBL/GenBank/DDBJ whole genome shotgun (WGS) entry which is preliminary data.</text>
</comment>
<evidence type="ECO:0000313" key="2">
    <source>
        <dbReference type="EMBL" id="GIH00044.1"/>
    </source>
</evidence>
<dbReference type="NCBIfam" id="TIGR03086">
    <property type="entry name" value="TIGR03086 family metal-binding protein"/>
    <property type="match status" value="1"/>
</dbReference>
<keyword evidence="3" id="KW-1185">Reference proteome</keyword>
<dbReference type="Proteomes" id="UP000621500">
    <property type="component" value="Unassembled WGS sequence"/>
</dbReference>
<dbReference type="EMBL" id="BONX01000049">
    <property type="protein sequence ID" value="GIH00044.1"/>
    <property type="molecule type" value="Genomic_DNA"/>
</dbReference>
<name>A0ABQ4EZG4_9ACTN</name>
<protein>
    <submittedName>
        <fullName evidence="2">TIGR03086 family protein</fullName>
    </submittedName>
</protein>
<dbReference type="InterPro" id="IPR034660">
    <property type="entry name" value="DinB/YfiT-like"/>
</dbReference>
<sequence>MMALLDELDRALETFGKRLAAVGPDQWTAGTPCTEWDVSALVRHVVEGNAHCGQLLRGEEVDRSPVTGDLAEAWSASVEVIRSAFREPGAMTAEVRLPKRTVSGEEFLVMRVSGLVVHSWDLARAIGAAEAMDEGLVRLAYGFFAPAAAEGSLPADRFGAPLPAAEPEADLLTRLLLACGRNP</sequence>
<gene>
    <name evidence="2" type="ORF">Pma05_66160</name>
</gene>
<proteinExistence type="predicted"/>
<evidence type="ECO:0000313" key="3">
    <source>
        <dbReference type="Proteomes" id="UP000621500"/>
    </source>
</evidence>